<dbReference type="EMBL" id="CP062983">
    <property type="protein sequence ID" value="QPC80825.1"/>
    <property type="molecule type" value="Genomic_DNA"/>
</dbReference>
<dbReference type="GO" id="GO:0003700">
    <property type="term" value="F:DNA-binding transcription factor activity"/>
    <property type="evidence" value="ECO:0007669"/>
    <property type="project" value="TreeGrafter"/>
</dbReference>
<dbReference type="RefSeq" id="WP_195168900.1">
    <property type="nucleotide sequence ID" value="NZ_CP062983.1"/>
</dbReference>
<protein>
    <submittedName>
        <fullName evidence="5">LacI family DNA-binding transcriptional regulator</fullName>
    </submittedName>
</protein>
<organism evidence="5 6">
    <name type="scientific">Phototrophicus methaneseepsis</name>
    <dbReference type="NCBI Taxonomy" id="2710758"/>
    <lineage>
        <taxon>Bacteria</taxon>
        <taxon>Bacillati</taxon>
        <taxon>Chloroflexota</taxon>
        <taxon>Candidatus Thermofontia</taxon>
        <taxon>Phototrophicales</taxon>
        <taxon>Phototrophicaceae</taxon>
        <taxon>Phototrophicus</taxon>
    </lineage>
</organism>
<evidence type="ECO:0000259" key="4">
    <source>
        <dbReference type="PROSITE" id="PS50932"/>
    </source>
</evidence>
<feature type="domain" description="HTH lacI-type" evidence="4">
    <location>
        <begin position="5"/>
        <end position="59"/>
    </location>
</feature>
<dbReference type="InterPro" id="IPR046335">
    <property type="entry name" value="LacI/GalR-like_sensor"/>
</dbReference>
<dbReference type="PROSITE" id="PS50932">
    <property type="entry name" value="HTH_LACI_2"/>
    <property type="match status" value="1"/>
</dbReference>
<dbReference type="Gene3D" id="3.40.50.2300">
    <property type="match status" value="2"/>
</dbReference>
<evidence type="ECO:0000313" key="6">
    <source>
        <dbReference type="Proteomes" id="UP000594468"/>
    </source>
</evidence>
<dbReference type="SUPFAM" id="SSF53822">
    <property type="entry name" value="Periplasmic binding protein-like I"/>
    <property type="match status" value="1"/>
</dbReference>
<dbReference type="Pfam" id="PF00356">
    <property type="entry name" value="LacI"/>
    <property type="match status" value="1"/>
</dbReference>
<name>A0A7S8E5Q0_9CHLR</name>
<dbReference type="Gene3D" id="1.10.260.40">
    <property type="entry name" value="lambda repressor-like DNA-binding domains"/>
    <property type="match status" value="1"/>
</dbReference>
<sequence length="344" mass="38415">MVYKITLADIAREAGVSKQTVSRVVNNNPDVAIATRKRVQAIIDRLDYQPNALAKSLSARQTHTIGLISSQLHDFGPLSMLLAIDKGAHDAGYRLLPYLVHDDHRSDVETHLRNLLARQPDAIIWEFSRTWVNAEFMENNSLLASIPIITMENKILGIPTVIDVLQKKAAINGIQHLLDEGYQNIGIIAGPPSWHLSMKRLEGWRACLHEHGLPAEDRQIAQGDWSADSGYQATAHLLETFPEMDAVFATNDKMAMGALNLLHERGIQIPQQMGVLGYDDMPEAKHMYPALTTLHQPFAQYGAAMVKAAVMMIEANIKQENIAPPEIVEFCPELIIRQSTRRRV</sequence>
<keyword evidence="6" id="KW-1185">Reference proteome</keyword>
<dbReference type="CDD" id="cd01392">
    <property type="entry name" value="HTH_LacI"/>
    <property type="match status" value="1"/>
</dbReference>
<dbReference type="SUPFAM" id="SSF47413">
    <property type="entry name" value="lambda repressor-like DNA-binding domains"/>
    <property type="match status" value="1"/>
</dbReference>
<dbReference type="Proteomes" id="UP000594468">
    <property type="component" value="Chromosome"/>
</dbReference>
<keyword evidence="1" id="KW-0805">Transcription regulation</keyword>
<keyword evidence="2 5" id="KW-0238">DNA-binding</keyword>
<dbReference type="InterPro" id="IPR028082">
    <property type="entry name" value="Peripla_BP_I"/>
</dbReference>
<dbReference type="InterPro" id="IPR000843">
    <property type="entry name" value="HTH_LacI"/>
</dbReference>
<dbReference type="PANTHER" id="PTHR30146">
    <property type="entry name" value="LACI-RELATED TRANSCRIPTIONAL REPRESSOR"/>
    <property type="match status" value="1"/>
</dbReference>
<evidence type="ECO:0000313" key="5">
    <source>
        <dbReference type="EMBL" id="QPC80825.1"/>
    </source>
</evidence>
<dbReference type="KEGG" id="pmet:G4Y79_14020"/>
<dbReference type="AlphaFoldDB" id="A0A7S8E5Q0"/>
<proteinExistence type="predicted"/>
<evidence type="ECO:0000256" key="3">
    <source>
        <dbReference type="ARBA" id="ARBA00023163"/>
    </source>
</evidence>
<reference evidence="5 6" key="1">
    <citation type="submission" date="2020-02" db="EMBL/GenBank/DDBJ databases">
        <authorList>
            <person name="Zheng R.K."/>
            <person name="Sun C.M."/>
        </authorList>
    </citation>
    <scope>NUCLEOTIDE SEQUENCE [LARGE SCALE GENOMIC DNA]</scope>
    <source>
        <strain evidence="6">rifampicinis</strain>
    </source>
</reference>
<dbReference type="PROSITE" id="PS00356">
    <property type="entry name" value="HTH_LACI_1"/>
    <property type="match status" value="1"/>
</dbReference>
<accession>A0A7S8E5Q0</accession>
<dbReference type="SMART" id="SM00354">
    <property type="entry name" value="HTH_LACI"/>
    <property type="match status" value="1"/>
</dbReference>
<evidence type="ECO:0000256" key="1">
    <source>
        <dbReference type="ARBA" id="ARBA00023015"/>
    </source>
</evidence>
<gene>
    <name evidence="5" type="ORF">G4Y79_14020</name>
</gene>
<dbReference type="InterPro" id="IPR010982">
    <property type="entry name" value="Lambda_DNA-bd_dom_sf"/>
</dbReference>
<evidence type="ECO:0000256" key="2">
    <source>
        <dbReference type="ARBA" id="ARBA00023125"/>
    </source>
</evidence>
<dbReference type="PRINTS" id="PR00036">
    <property type="entry name" value="HTHLACI"/>
</dbReference>
<dbReference type="PANTHER" id="PTHR30146:SF109">
    <property type="entry name" value="HTH-TYPE TRANSCRIPTIONAL REGULATOR GALS"/>
    <property type="match status" value="1"/>
</dbReference>
<dbReference type="GO" id="GO:0000976">
    <property type="term" value="F:transcription cis-regulatory region binding"/>
    <property type="evidence" value="ECO:0007669"/>
    <property type="project" value="TreeGrafter"/>
</dbReference>
<dbReference type="Pfam" id="PF13377">
    <property type="entry name" value="Peripla_BP_3"/>
    <property type="match status" value="1"/>
</dbReference>
<keyword evidence="3" id="KW-0804">Transcription</keyword>
<dbReference type="CDD" id="cd01574">
    <property type="entry name" value="PBP1_LacI"/>
    <property type="match status" value="1"/>
</dbReference>